<comment type="catalytic activity">
    <reaction evidence="3">
        <text>[protein]-L-glutamate 5-O-methyl ester + H2O = L-glutamyl-[protein] + methanol + H(+)</text>
        <dbReference type="Rhea" id="RHEA:23236"/>
        <dbReference type="Rhea" id="RHEA-COMP:10208"/>
        <dbReference type="Rhea" id="RHEA-COMP:10311"/>
        <dbReference type="ChEBI" id="CHEBI:15377"/>
        <dbReference type="ChEBI" id="CHEBI:15378"/>
        <dbReference type="ChEBI" id="CHEBI:17790"/>
        <dbReference type="ChEBI" id="CHEBI:29973"/>
        <dbReference type="ChEBI" id="CHEBI:82795"/>
        <dbReference type="EC" id="3.1.1.61"/>
    </reaction>
</comment>
<evidence type="ECO:0000313" key="7">
    <source>
        <dbReference type="Proteomes" id="UP000811255"/>
    </source>
</evidence>
<dbReference type="EC" id="3.1.1.61" evidence="2"/>
<dbReference type="PANTHER" id="PTHR42872">
    <property type="entry name" value="PROTEIN-GLUTAMATE METHYLESTERASE/PROTEIN-GLUTAMINE GLUTAMINASE"/>
    <property type="match status" value="1"/>
</dbReference>
<keyword evidence="7" id="KW-1185">Reference proteome</keyword>
<dbReference type="Pfam" id="PF01339">
    <property type="entry name" value="CheB_methylest"/>
    <property type="match status" value="1"/>
</dbReference>
<accession>A0ABS5W1W0</accession>
<feature type="active site" evidence="4">
    <location>
        <position position="41"/>
    </location>
</feature>
<dbReference type="Proteomes" id="UP000811255">
    <property type="component" value="Unassembled WGS sequence"/>
</dbReference>
<dbReference type="PANTHER" id="PTHR42872:SF6">
    <property type="entry name" value="PROTEIN-GLUTAMATE METHYLESTERASE_PROTEIN-GLUTAMINE GLUTAMINASE"/>
    <property type="match status" value="1"/>
</dbReference>
<feature type="domain" description="CheB-type methylesterase" evidence="5">
    <location>
        <begin position="2"/>
        <end position="192"/>
    </location>
</feature>
<evidence type="ECO:0000256" key="1">
    <source>
        <dbReference type="ARBA" id="ARBA00022801"/>
    </source>
</evidence>
<keyword evidence="1 4" id="KW-0378">Hydrolase</keyword>
<sequence>MNDAPERAIVIGASAGAIEALSVILPALPADFPAPILIVVHIPSDRSNFLSPLFAAKCQMSVREVEDKEPAERGIVYFAPSNYHLLVEEGGTLALSADEPVQHSRPSIDVLFESAAEAYGAGLVGVVLTGANEDGSSGAQAIASAHGTVIVEDPAGAYAETMPRAAIRKCPEAHVMALDAIAPFLLRELGRS</sequence>
<feature type="active site" evidence="4">
    <location>
        <position position="14"/>
    </location>
</feature>
<comment type="caution">
    <text evidence="6">The sequence shown here is derived from an EMBL/GenBank/DDBJ whole genome shotgun (WGS) entry which is preliminary data.</text>
</comment>
<keyword evidence="4" id="KW-0145">Chemotaxis</keyword>
<reference evidence="6 7" key="1">
    <citation type="submission" date="2021-05" db="EMBL/GenBank/DDBJ databases">
        <title>Croceibacterium sp. LX-88 genome sequence.</title>
        <authorList>
            <person name="Luo X."/>
        </authorList>
    </citation>
    <scope>NUCLEOTIDE SEQUENCE [LARGE SCALE GENOMIC DNA]</scope>
    <source>
        <strain evidence="6 7">LX-88</strain>
    </source>
</reference>
<dbReference type="Gene3D" id="3.40.50.180">
    <property type="entry name" value="Methylesterase CheB, C-terminal domain"/>
    <property type="match status" value="1"/>
</dbReference>
<evidence type="ECO:0000256" key="2">
    <source>
        <dbReference type="ARBA" id="ARBA00039140"/>
    </source>
</evidence>
<dbReference type="InterPro" id="IPR035909">
    <property type="entry name" value="CheB_C"/>
</dbReference>
<dbReference type="EMBL" id="JAHFVK010000001">
    <property type="protein sequence ID" value="MBT2133748.1"/>
    <property type="molecule type" value="Genomic_DNA"/>
</dbReference>
<feature type="active site" evidence="4">
    <location>
        <position position="134"/>
    </location>
</feature>
<evidence type="ECO:0000259" key="5">
    <source>
        <dbReference type="PROSITE" id="PS50122"/>
    </source>
</evidence>
<name>A0ABS5W1W0_9SPHN</name>
<protein>
    <recommendedName>
        <fullName evidence="2">protein-glutamate methylesterase</fullName>
        <ecNumber evidence="2">3.1.1.61</ecNumber>
    </recommendedName>
</protein>
<gene>
    <name evidence="6" type="ORF">KK137_05315</name>
</gene>
<dbReference type="PROSITE" id="PS50122">
    <property type="entry name" value="CHEB"/>
    <property type="match status" value="1"/>
</dbReference>
<evidence type="ECO:0000256" key="4">
    <source>
        <dbReference type="PROSITE-ProRule" id="PRU00050"/>
    </source>
</evidence>
<dbReference type="SUPFAM" id="SSF52738">
    <property type="entry name" value="Methylesterase CheB, C-terminal domain"/>
    <property type="match status" value="1"/>
</dbReference>
<evidence type="ECO:0000256" key="3">
    <source>
        <dbReference type="ARBA" id="ARBA00048267"/>
    </source>
</evidence>
<dbReference type="RefSeq" id="WP_214535102.1">
    <property type="nucleotide sequence ID" value="NZ_JAHFVK010000001.1"/>
</dbReference>
<dbReference type="CDD" id="cd16433">
    <property type="entry name" value="CheB"/>
    <property type="match status" value="1"/>
</dbReference>
<dbReference type="InterPro" id="IPR000673">
    <property type="entry name" value="Sig_transdc_resp-reg_Me-estase"/>
</dbReference>
<proteinExistence type="predicted"/>
<organism evidence="6 7">
    <name type="scientific">Croceibacterium selenioxidans</name>
    <dbReference type="NCBI Taxonomy" id="2838833"/>
    <lineage>
        <taxon>Bacteria</taxon>
        <taxon>Pseudomonadati</taxon>
        <taxon>Pseudomonadota</taxon>
        <taxon>Alphaproteobacteria</taxon>
        <taxon>Sphingomonadales</taxon>
        <taxon>Erythrobacteraceae</taxon>
        <taxon>Croceibacterium</taxon>
    </lineage>
</organism>
<evidence type="ECO:0000313" key="6">
    <source>
        <dbReference type="EMBL" id="MBT2133748.1"/>
    </source>
</evidence>